<feature type="chain" id="PRO_5046508968" evidence="1">
    <location>
        <begin position="26"/>
        <end position="645"/>
    </location>
</feature>
<comment type="caution">
    <text evidence="3">The sequence shown here is derived from an EMBL/GenBank/DDBJ whole genome shotgun (WGS) entry which is preliminary data.</text>
</comment>
<dbReference type="InterPro" id="IPR002931">
    <property type="entry name" value="Transglutaminase-like"/>
</dbReference>
<proteinExistence type="predicted"/>
<keyword evidence="1" id="KW-0732">Signal</keyword>
<dbReference type="Proteomes" id="UP001226434">
    <property type="component" value="Unassembled WGS sequence"/>
</dbReference>
<dbReference type="Gene3D" id="2.60.120.1130">
    <property type="match status" value="1"/>
</dbReference>
<dbReference type="Pfam" id="PF01841">
    <property type="entry name" value="Transglut_core"/>
    <property type="match status" value="1"/>
</dbReference>
<dbReference type="Gene3D" id="3.10.620.30">
    <property type="match status" value="1"/>
</dbReference>
<evidence type="ECO:0000313" key="3">
    <source>
        <dbReference type="EMBL" id="MDI3322115.1"/>
    </source>
</evidence>
<dbReference type="Gene3D" id="2.60.40.3140">
    <property type="match status" value="1"/>
</dbReference>
<protein>
    <submittedName>
        <fullName evidence="3">Transglutaminase-like domain-containing protein</fullName>
    </submittedName>
</protein>
<dbReference type="SUPFAM" id="SSF54001">
    <property type="entry name" value="Cysteine proteinases"/>
    <property type="match status" value="1"/>
</dbReference>
<evidence type="ECO:0000256" key="1">
    <source>
        <dbReference type="SAM" id="SignalP"/>
    </source>
</evidence>
<accession>A0ABT6RHS4</accession>
<feature type="signal peptide" evidence="1">
    <location>
        <begin position="1"/>
        <end position="25"/>
    </location>
</feature>
<gene>
    <name evidence="3" type="ORF">QJ048_20165</name>
</gene>
<name>A0ABT6RHS4_9BACT</name>
<dbReference type="EMBL" id="JASBRG010000007">
    <property type="protein sequence ID" value="MDI3322115.1"/>
    <property type="molecule type" value="Genomic_DNA"/>
</dbReference>
<keyword evidence="4" id="KW-1185">Reference proteome</keyword>
<sequence length="645" mass="73432">MLKTLLGIALCLCVNVSVFSQSQTADSEGSQQASNLKKLDKKAKYGAYLINKQIEFGTSKGINGQPVVTAEETGNIEMASIEEKAIVGYMLPFNTFVKLKDYDFQIFYKNNFKTQKYPPERISLTDESIFQDDSYGMVYGFKAEESGQRCRFKYNYQYTDAKYLTRLFFHESFPVKQQIITFKVPSWLELEILEKNFDGYKIKKEVKKDKDYTIYTYKADDMAGAKTEKMSLAKPYYLPHLILTVRSFTVNKQKISGFKNVDDMYTWYSLLYKKAQNKTDVLKAQVTKLTAGKTTDEDKVRAIYYWVQDNIRYIAFEEGYAGFVPETVQDVYNNKYGDCKGMANLVTEMLKLAGFDAHFSWIGTREIPYDITDVQSMCVSNHAISVLYLKGKTYFIDGTEKYAALGTNASRIQGKKVLVENGSSYKLETVPQENMENDKINTVSNLAIDGDKLTGHMTVTFDGESRHLFHYIYNNVPVDKRKDFVSSLLQVSGENTETSNIKTSDFTNREIPITVEGDIEVSNQITEIDKNIYTTIDFFPRNIMGFMPGENRKSPIDLGNAFVATDKIMLKLPASAKPGSMPKKFTANFNKNQVDAEYAFNNGQVTLQKKTVMASPVILPVDFDAWKKFVSSIKEFNRSSISIIE</sequence>
<feature type="domain" description="Transglutaminase-like" evidence="2">
    <location>
        <begin position="286"/>
        <end position="361"/>
    </location>
</feature>
<dbReference type="InterPro" id="IPR038765">
    <property type="entry name" value="Papain-like_cys_pep_sf"/>
</dbReference>
<dbReference type="RefSeq" id="WP_282336235.1">
    <property type="nucleotide sequence ID" value="NZ_JASBRG010000007.1"/>
</dbReference>
<evidence type="ECO:0000259" key="2">
    <source>
        <dbReference type="Pfam" id="PF01841"/>
    </source>
</evidence>
<reference evidence="3 4" key="1">
    <citation type="submission" date="2023-05" db="EMBL/GenBank/DDBJ databases">
        <title>Genome sequence of Pinibacter sp. MAH-24.</title>
        <authorList>
            <person name="Huq M.A."/>
        </authorList>
    </citation>
    <scope>NUCLEOTIDE SEQUENCE [LARGE SCALE GENOMIC DNA]</scope>
    <source>
        <strain evidence="3 4">MAH-24</strain>
    </source>
</reference>
<organism evidence="3 4">
    <name type="scientific">Pinibacter soli</name>
    <dbReference type="NCBI Taxonomy" id="3044211"/>
    <lineage>
        <taxon>Bacteria</taxon>
        <taxon>Pseudomonadati</taxon>
        <taxon>Bacteroidota</taxon>
        <taxon>Chitinophagia</taxon>
        <taxon>Chitinophagales</taxon>
        <taxon>Chitinophagaceae</taxon>
        <taxon>Pinibacter</taxon>
    </lineage>
</organism>
<evidence type="ECO:0000313" key="4">
    <source>
        <dbReference type="Proteomes" id="UP001226434"/>
    </source>
</evidence>